<reference evidence="2 3" key="1">
    <citation type="journal article" date="2017" name="Environ. Microbiol.">
        <title>Decay of the glycolytic pathway and adaptation to intranuclear parasitism within Enterocytozoonidae microsporidia.</title>
        <authorList>
            <person name="Wiredu Boakye D."/>
            <person name="Jaroenlak P."/>
            <person name="Prachumwat A."/>
            <person name="Williams T.A."/>
            <person name="Bateman K.S."/>
            <person name="Itsathitphaisarn O."/>
            <person name="Sritunyalucksana K."/>
            <person name="Paszkiewicz K.H."/>
            <person name="Moore K.A."/>
            <person name="Stentiford G.D."/>
            <person name="Williams B.A."/>
        </authorList>
    </citation>
    <scope>NUCLEOTIDE SEQUENCE [LARGE SCALE GENOMIC DNA]</scope>
    <source>
        <strain evidence="3">canceri</strain>
    </source>
</reference>
<dbReference type="GO" id="GO:0015074">
    <property type="term" value="P:DNA integration"/>
    <property type="evidence" value="ECO:0007669"/>
    <property type="project" value="InterPro"/>
</dbReference>
<sequence length="81" mass="9553">MKKKVENFLKIGLIKFAKEINSEFNINYSARTVRKYLKTDDLSMNRVLKKPLLSSKIIISRFKYSKNIYGIKKSIRKGFYG</sequence>
<comment type="caution">
    <text evidence="2">The sequence shown here is derived from an EMBL/GenBank/DDBJ whole genome shotgun (WGS) entry which is preliminary data.</text>
</comment>
<dbReference type="EMBL" id="LTAI01002169">
    <property type="protein sequence ID" value="ORD92931.1"/>
    <property type="molecule type" value="Genomic_DNA"/>
</dbReference>
<dbReference type="Proteomes" id="UP000192501">
    <property type="component" value="Unassembled WGS sequence"/>
</dbReference>
<protein>
    <recommendedName>
        <fullName evidence="1">Transposase Tc1-like domain-containing protein</fullName>
    </recommendedName>
</protein>
<feature type="domain" description="Transposase Tc1-like" evidence="1">
    <location>
        <begin position="15"/>
        <end position="66"/>
    </location>
</feature>
<organism evidence="2 3">
    <name type="scientific">Hepatospora eriocheir</name>
    <dbReference type="NCBI Taxonomy" id="1081669"/>
    <lineage>
        <taxon>Eukaryota</taxon>
        <taxon>Fungi</taxon>
        <taxon>Fungi incertae sedis</taxon>
        <taxon>Microsporidia</taxon>
        <taxon>Hepatosporidae</taxon>
        <taxon>Hepatospora</taxon>
    </lineage>
</organism>
<dbReference type="GO" id="GO:0006313">
    <property type="term" value="P:DNA transposition"/>
    <property type="evidence" value="ECO:0007669"/>
    <property type="project" value="InterPro"/>
</dbReference>
<evidence type="ECO:0000259" key="1">
    <source>
        <dbReference type="Pfam" id="PF01498"/>
    </source>
</evidence>
<dbReference type="VEuPathDB" id="MicrosporidiaDB:A0H76_2915"/>
<dbReference type="VEuPathDB" id="MicrosporidiaDB:HERIO_1995"/>
<name>A0A1X0Q5L5_9MICR</name>
<gene>
    <name evidence="2" type="ORF">A0H76_2915</name>
</gene>
<dbReference type="InterPro" id="IPR002492">
    <property type="entry name" value="Transposase_Tc1-like"/>
</dbReference>
<dbReference type="AlphaFoldDB" id="A0A1X0Q5L5"/>
<accession>A0A1X0Q5L5</accession>
<proteinExistence type="predicted"/>
<evidence type="ECO:0000313" key="2">
    <source>
        <dbReference type="EMBL" id="ORD92931.1"/>
    </source>
</evidence>
<dbReference type="GO" id="GO:0003677">
    <property type="term" value="F:DNA binding"/>
    <property type="evidence" value="ECO:0007669"/>
    <property type="project" value="InterPro"/>
</dbReference>
<dbReference type="Pfam" id="PF01498">
    <property type="entry name" value="HTH_Tnp_Tc3_2"/>
    <property type="match status" value="1"/>
</dbReference>
<evidence type="ECO:0000313" key="3">
    <source>
        <dbReference type="Proteomes" id="UP000192501"/>
    </source>
</evidence>